<evidence type="ECO:0000313" key="1">
    <source>
        <dbReference type="EMBL" id="KAJ1218633.1"/>
    </source>
</evidence>
<gene>
    <name evidence="1" type="ORF">NDU88_006211</name>
</gene>
<protein>
    <submittedName>
        <fullName evidence="1">Uncharacterized protein</fullName>
    </submittedName>
</protein>
<dbReference type="AlphaFoldDB" id="A0AAV7X1Z2"/>
<comment type="caution">
    <text evidence="1">The sequence shown here is derived from an EMBL/GenBank/DDBJ whole genome shotgun (WGS) entry which is preliminary data.</text>
</comment>
<evidence type="ECO:0000313" key="2">
    <source>
        <dbReference type="Proteomes" id="UP001066276"/>
    </source>
</evidence>
<accession>A0AAV7X1Z2</accession>
<name>A0AAV7X1Z2_PLEWA</name>
<organism evidence="1 2">
    <name type="scientific">Pleurodeles waltl</name>
    <name type="common">Iberian ribbed newt</name>
    <dbReference type="NCBI Taxonomy" id="8319"/>
    <lineage>
        <taxon>Eukaryota</taxon>
        <taxon>Metazoa</taxon>
        <taxon>Chordata</taxon>
        <taxon>Craniata</taxon>
        <taxon>Vertebrata</taxon>
        <taxon>Euteleostomi</taxon>
        <taxon>Amphibia</taxon>
        <taxon>Batrachia</taxon>
        <taxon>Caudata</taxon>
        <taxon>Salamandroidea</taxon>
        <taxon>Salamandridae</taxon>
        <taxon>Pleurodelinae</taxon>
        <taxon>Pleurodeles</taxon>
    </lineage>
</organism>
<dbReference type="EMBL" id="JANPWB010000001">
    <property type="protein sequence ID" value="KAJ1218633.1"/>
    <property type="molecule type" value="Genomic_DNA"/>
</dbReference>
<proteinExistence type="predicted"/>
<reference evidence="1" key="1">
    <citation type="journal article" date="2022" name="bioRxiv">
        <title>Sequencing and chromosome-scale assembly of the giantPleurodeles waltlgenome.</title>
        <authorList>
            <person name="Brown T."/>
            <person name="Elewa A."/>
            <person name="Iarovenko S."/>
            <person name="Subramanian E."/>
            <person name="Araus A.J."/>
            <person name="Petzold A."/>
            <person name="Susuki M."/>
            <person name="Suzuki K.-i.T."/>
            <person name="Hayashi T."/>
            <person name="Toyoda A."/>
            <person name="Oliveira C."/>
            <person name="Osipova E."/>
            <person name="Leigh N.D."/>
            <person name="Simon A."/>
            <person name="Yun M.H."/>
        </authorList>
    </citation>
    <scope>NUCLEOTIDE SEQUENCE</scope>
    <source>
        <strain evidence="1">20211129_DDA</strain>
        <tissue evidence="1">Liver</tissue>
    </source>
</reference>
<sequence>MKAETERANVVTELQHMCTIPMNSRYVELVDTSEECDGTSIDLLAGEEYKKGPVVTPVTVDIFGFRGL</sequence>
<keyword evidence="2" id="KW-1185">Reference proteome</keyword>
<dbReference type="Proteomes" id="UP001066276">
    <property type="component" value="Chromosome 1_1"/>
</dbReference>